<gene>
    <name evidence="3" type="primary">aroH</name>
    <name evidence="3" type="ORF">ACFSCX_18670</name>
</gene>
<accession>A0ABW4LWL9</accession>
<dbReference type="InterPro" id="IPR035959">
    <property type="entry name" value="RutC-like_sf"/>
</dbReference>
<evidence type="ECO:0000313" key="4">
    <source>
        <dbReference type="Proteomes" id="UP001597214"/>
    </source>
</evidence>
<dbReference type="GO" id="GO:0004106">
    <property type="term" value="F:chorismate mutase activity"/>
    <property type="evidence" value="ECO:0007669"/>
    <property type="project" value="UniProtKB-EC"/>
</dbReference>
<dbReference type="SUPFAM" id="SSF55298">
    <property type="entry name" value="YjgF-like"/>
    <property type="match status" value="1"/>
</dbReference>
<dbReference type="PROSITE" id="PS51167">
    <property type="entry name" value="CHORISMATE_MUT_1"/>
    <property type="match status" value="1"/>
</dbReference>
<keyword evidence="2" id="KW-0057">Aromatic amino acid biosynthesis</keyword>
<keyword evidence="4" id="KW-1185">Reference proteome</keyword>
<sequence length="126" mass="14225">MIRGIRGATTIKSDSAEEIISRTEALVREMVRVNNLDPSDIASMYISVTDDITAEFPAKALRNIENFTFVPVMCMKEINVPGSLRHCIRVMMNVNTSLSQTEVEHIYQEGAIILRPDLRLTKDDEL</sequence>
<dbReference type="Proteomes" id="UP001597214">
    <property type="component" value="Unassembled WGS sequence"/>
</dbReference>
<dbReference type="CDD" id="cd02185">
    <property type="entry name" value="AroH"/>
    <property type="match status" value="1"/>
</dbReference>
<organism evidence="3 4">
    <name type="scientific">Bacillus salitolerans</name>
    <dbReference type="NCBI Taxonomy" id="1437434"/>
    <lineage>
        <taxon>Bacteria</taxon>
        <taxon>Bacillati</taxon>
        <taxon>Bacillota</taxon>
        <taxon>Bacilli</taxon>
        <taxon>Bacillales</taxon>
        <taxon>Bacillaceae</taxon>
        <taxon>Bacillus</taxon>
    </lineage>
</organism>
<proteinExistence type="predicted"/>
<dbReference type="EMBL" id="JBHUEM010000045">
    <property type="protein sequence ID" value="MFD1738550.1"/>
    <property type="molecule type" value="Genomic_DNA"/>
</dbReference>
<comment type="caution">
    <text evidence="3">The sequence shown here is derived from an EMBL/GenBank/DDBJ whole genome shotgun (WGS) entry which is preliminary data.</text>
</comment>
<reference evidence="4" key="1">
    <citation type="journal article" date="2019" name="Int. J. Syst. Evol. Microbiol.">
        <title>The Global Catalogue of Microorganisms (GCM) 10K type strain sequencing project: providing services to taxonomists for standard genome sequencing and annotation.</title>
        <authorList>
            <consortium name="The Broad Institute Genomics Platform"/>
            <consortium name="The Broad Institute Genome Sequencing Center for Infectious Disease"/>
            <person name="Wu L."/>
            <person name="Ma J."/>
        </authorList>
    </citation>
    <scope>NUCLEOTIDE SEQUENCE [LARGE SCALE GENOMIC DNA]</scope>
    <source>
        <strain evidence="4">CCUG 49339</strain>
    </source>
</reference>
<dbReference type="RefSeq" id="WP_377929829.1">
    <property type="nucleotide sequence ID" value="NZ_JBHUEM010000045.1"/>
</dbReference>
<dbReference type="Pfam" id="PF07736">
    <property type="entry name" value="CM_1"/>
    <property type="match status" value="1"/>
</dbReference>
<dbReference type="PANTHER" id="PTHR21164">
    <property type="entry name" value="CHORISMATE MUTASE"/>
    <property type="match status" value="1"/>
</dbReference>
<name>A0ABW4LWL9_9BACI</name>
<keyword evidence="2" id="KW-0028">Amino-acid biosynthesis</keyword>
<protein>
    <recommendedName>
        <fullName evidence="1 2">chorismate mutase</fullName>
        <ecNumber evidence="1 2">5.4.99.5</ecNumber>
    </recommendedName>
</protein>
<dbReference type="InterPro" id="IPR008243">
    <property type="entry name" value="Chorismate_mutase_AroH"/>
</dbReference>
<evidence type="ECO:0000256" key="2">
    <source>
        <dbReference type="PROSITE-ProRule" id="PRU00514"/>
    </source>
</evidence>
<dbReference type="PANTHER" id="PTHR21164:SF0">
    <property type="entry name" value="CHORISMATE MUTASE AROH"/>
    <property type="match status" value="1"/>
</dbReference>
<evidence type="ECO:0000313" key="3">
    <source>
        <dbReference type="EMBL" id="MFD1738550.1"/>
    </source>
</evidence>
<dbReference type="EC" id="5.4.99.5" evidence="1 2"/>
<keyword evidence="2 3" id="KW-0413">Isomerase</keyword>
<dbReference type="PIRSF" id="PIRSF005965">
    <property type="entry name" value="Chor_mut_AroH"/>
    <property type="match status" value="1"/>
</dbReference>
<dbReference type="Gene3D" id="3.30.1330.40">
    <property type="entry name" value="RutC-like"/>
    <property type="match status" value="1"/>
</dbReference>
<comment type="catalytic activity">
    <reaction evidence="2">
        <text>chorismate = prephenate</text>
        <dbReference type="Rhea" id="RHEA:13897"/>
        <dbReference type="ChEBI" id="CHEBI:29748"/>
        <dbReference type="ChEBI" id="CHEBI:29934"/>
        <dbReference type="EC" id="5.4.99.5"/>
    </reaction>
</comment>
<dbReference type="NCBIfam" id="TIGR01796">
    <property type="entry name" value="CM_mono_aroH"/>
    <property type="match status" value="1"/>
</dbReference>
<evidence type="ECO:0000256" key="1">
    <source>
        <dbReference type="NCBIfam" id="TIGR01796"/>
    </source>
</evidence>